<comment type="caution">
    <text evidence="2">The sequence shown here is derived from an EMBL/GenBank/DDBJ whole genome shotgun (WGS) entry which is preliminary data.</text>
</comment>
<name>A0A4Q6XUF9_9SPHI</name>
<dbReference type="CDD" id="cd00038">
    <property type="entry name" value="CAP_ED"/>
    <property type="match status" value="1"/>
</dbReference>
<organism evidence="2 3">
    <name type="scientific">Sphingobacterium corticibacterium</name>
    <dbReference type="NCBI Taxonomy" id="2484746"/>
    <lineage>
        <taxon>Bacteria</taxon>
        <taxon>Pseudomonadati</taxon>
        <taxon>Bacteroidota</taxon>
        <taxon>Sphingobacteriia</taxon>
        <taxon>Sphingobacteriales</taxon>
        <taxon>Sphingobacteriaceae</taxon>
        <taxon>Sphingobacterium</taxon>
    </lineage>
</organism>
<keyword evidence="3" id="KW-1185">Reference proteome</keyword>
<protein>
    <submittedName>
        <fullName evidence="2">Crp/Fnr family transcriptional regulator</fullName>
    </submittedName>
</protein>
<evidence type="ECO:0000313" key="3">
    <source>
        <dbReference type="Proteomes" id="UP000292855"/>
    </source>
</evidence>
<accession>A0A4Q6XUF9</accession>
<dbReference type="OrthoDB" id="1092431at2"/>
<dbReference type="Proteomes" id="UP000292855">
    <property type="component" value="Unassembled WGS sequence"/>
</dbReference>
<dbReference type="Gene3D" id="2.60.120.10">
    <property type="entry name" value="Jelly Rolls"/>
    <property type="match status" value="1"/>
</dbReference>
<dbReference type="Pfam" id="PF00027">
    <property type="entry name" value="cNMP_binding"/>
    <property type="match status" value="1"/>
</dbReference>
<dbReference type="RefSeq" id="WP_130142175.1">
    <property type="nucleotide sequence ID" value="NZ_SGIT01000002.1"/>
</dbReference>
<dbReference type="SUPFAM" id="SSF51206">
    <property type="entry name" value="cAMP-binding domain-like"/>
    <property type="match status" value="1"/>
</dbReference>
<feature type="domain" description="Cyclic nucleotide-binding" evidence="1">
    <location>
        <begin position="35"/>
        <end position="118"/>
    </location>
</feature>
<sequence>MEFNWRESNFYKYYTEKAELSEEVFEELVPYFSFREIAHHHYLLREGEVSRYTFFVESGLLQSFSLDEKGGEHILQFAPENWIVSDRASQYFNKPADFYIKAIEPSVIVFIQQEFMEKASLQSAAFACFMESSLQRNIYMQQQRINSLLAMTAKERYLLFMDTYPSLLQRVPQWMIASYLGITPESLSRVRRELLMESGNKKRD</sequence>
<reference evidence="2 3" key="1">
    <citation type="submission" date="2019-02" db="EMBL/GenBank/DDBJ databases">
        <authorList>
            <person name="Li Y."/>
        </authorList>
    </citation>
    <scope>NUCLEOTIDE SEQUENCE [LARGE SCALE GENOMIC DNA]</scope>
    <source>
        <strain evidence="2 3">30C10-4-7</strain>
    </source>
</reference>
<evidence type="ECO:0000313" key="2">
    <source>
        <dbReference type="EMBL" id="RZF60257.1"/>
    </source>
</evidence>
<dbReference type="InterPro" id="IPR014710">
    <property type="entry name" value="RmlC-like_jellyroll"/>
</dbReference>
<dbReference type="InterPro" id="IPR018490">
    <property type="entry name" value="cNMP-bd_dom_sf"/>
</dbReference>
<gene>
    <name evidence="2" type="ORF">EWE74_14215</name>
</gene>
<dbReference type="AlphaFoldDB" id="A0A4Q6XUF9"/>
<proteinExistence type="predicted"/>
<dbReference type="EMBL" id="SGIT01000002">
    <property type="protein sequence ID" value="RZF60257.1"/>
    <property type="molecule type" value="Genomic_DNA"/>
</dbReference>
<evidence type="ECO:0000259" key="1">
    <source>
        <dbReference type="Pfam" id="PF00027"/>
    </source>
</evidence>
<dbReference type="InterPro" id="IPR000595">
    <property type="entry name" value="cNMP-bd_dom"/>
</dbReference>